<feature type="transmembrane region" description="Helical" evidence="5">
    <location>
        <begin position="37"/>
        <end position="60"/>
    </location>
</feature>
<evidence type="ECO:0000256" key="1">
    <source>
        <dbReference type="ARBA" id="ARBA00022598"/>
    </source>
</evidence>
<evidence type="ECO:0000256" key="3">
    <source>
        <dbReference type="ARBA" id="ARBA00022840"/>
    </source>
</evidence>
<proteinExistence type="predicted"/>
<accession>A0A9N8DUX7</accession>
<dbReference type="GO" id="GO:0015631">
    <property type="term" value="F:tubulin binding"/>
    <property type="evidence" value="ECO:0007669"/>
    <property type="project" value="TreeGrafter"/>
</dbReference>
<dbReference type="PROSITE" id="PS51221">
    <property type="entry name" value="TTL"/>
    <property type="match status" value="1"/>
</dbReference>
<evidence type="ECO:0000313" key="6">
    <source>
        <dbReference type="EMBL" id="CAB9507539.1"/>
    </source>
</evidence>
<keyword evidence="3" id="KW-0067">ATP-binding</keyword>
<protein>
    <submittedName>
        <fullName evidence="6">Polyglutamylase TTLL5</fullName>
    </submittedName>
</protein>
<evidence type="ECO:0000256" key="4">
    <source>
        <dbReference type="SAM" id="MobiDB-lite"/>
    </source>
</evidence>
<keyword evidence="5" id="KW-1133">Transmembrane helix</keyword>
<comment type="caution">
    <text evidence="6">The sequence shown here is derived from an EMBL/GenBank/DDBJ whole genome shotgun (WGS) entry which is preliminary data.</text>
</comment>
<keyword evidence="1" id="KW-0436">Ligase</keyword>
<evidence type="ECO:0000256" key="5">
    <source>
        <dbReference type="SAM" id="Phobius"/>
    </source>
</evidence>
<dbReference type="InterPro" id="IPR004344">
    <property type="entry name" value="TTL/TTLL_fam"/>
</dbReference>
<feature type="region of interest" description="Disordered" evidence="4">
    <location>
        <begin position="1"/>
        <end position="36"/>
    </location>
</feature>
<keyword evidence="5" id="KW-0812">Transmembrane</keyword>
<keyword evidence="2" id="KW-0547">Nucleotide-binding</keyword>
<dbReference type="PANTHER" id="PTHR12241">
    <property type="entry name" value="TUBULIN POLYGLUTAMYLASE"/>
    <property type="match status" value="1"/>
</dbReference>
<dbReference type="Pfam" id="PF03133">
    <property type="entry name" value="TTL"/>
    <property type="match status" value="1"/>
</dbReference>
<name>A0A9N8DUX7_9STRA</name>
<reference evidence="6" key="1">
    <citation type="submission" date="2020-06" db="EMBL/GenBank/DDBJ databases">
        <authorList>
            <consortium name="Plant Systems Biology data submission"/>
        </authorList>
    </citation>
    <scope>NUCLEOTIDE SEQUENCE</scope>
    <source>
        <strain evidence="6">D6</strain>
    </source>
</reference>
<dbReference type="OrthoDB" id="41815at2759"/>
<keyword evidence="7" id="KW-1185">Reference proteome</keyword>
<dbReference type="AlphaFoldDB" id="A0A9N8DUX7"/>
<sequence length="526" mass="60625">MMMRQRGTAAVEARSDGDLTSLPERSPHRHHKRSRRLLEASPASIVTTVLALTAMLVLVLSPSTTTSALRKLSAAPSYYLREDDGPPSDLVVHGKRDYYTPCPPEFRKRAWAGFDKDTNVVRAFRSQGWYAQSEDDVSWDDKKAIATYRVLYMRKSRHKRDFAVGLPWQRFSRIPGGTLLGPKDSFFKRLNTMQTQYDATHDDGRNLIYFLPETYQLEQEHDRNMFTSRILEEKKMGRNRPWVLKKAKINNGRGIEMLPPDSPALYSAAARAKEDDDNNYIVQSYVCNELTWFNGKKFDLRFYWLVASVDPLIVLYHDGYARVAGAVYNESDWGSTGQHLTNHEYRTAMGVPTDEDVMWDALWRRVREHYNADYARLSKLIVGDDPVRHVRNQIKEAISATVEAFKDSMPAKKESTPITTENLFAFYGSDFIIDADLDVYCLEAQTSPGLGQSYDFRIDMFRKLFRPMVNIVEEIADKQEKDAKANLLPIKSLEDYEIVYADGWRYQFKGYERQKDKKGCQLSPSE</sequence>
<dbReference type="EMBL" id="CAICTM010000309">
    <property type="protein sequence ID" value="CAB9507539.1"/>
    <property type="molecule type" value="Genomic_DNA"/>
</dbReference>
<dbReference type="GO" id="GO:0000226">
    <property type="term" value="P:microtubule cytoskeleton organization"/>
    <property type="evidence" value="ECO:0007669"/>
    <property type="project" value="TreeGrafter"/>
</dbReference>
<evidence type="ECO:0000313" key="7">
    <source>
        <dbReference type="Proteomes" id="UP001153069"/>
    </source>
</evidence>
<evidence type="ECO:0000256" key="2">
    <source>
        <dbReference type="ARBA" id="ARBA00022741"/>
    </source>
</evidence>
<organism evidence="6 7">
    <name type="scientific">Seminavis robusta</name>
    <dbReference type="NCBI Taxonomy" id="568900"/>
    <lineage>
        <taxon>Eukaryota</taxon>
        <taxon>Sar</taxon>
        <taxon>Stramenopiles</taxon>
        <taxon>Ochrophyta</taxon>
        <taxon>Bacillariophyta</taxon>
        <taxon>Bacillariophyceae</taxon>
        <taxon>Bacillariophycidae</taxon>
        <taxon>Naviculales</taxon>
        <taxon>Naviculaceae</taxon>
        <taxon>Seminavis</taxon>
    </lineage>
</organism>
<dbReference type="Gene3D" id="3.30.470.20">
    <property type="entry name" value="ATP-grasp fold, B domain"/>
    <property type="match status" value="1"/>
</dbReference>
<dbReference type="GO" id="GO:0070740">
    <property type="term" value="F:tubulin-glutamic acid ligase activity"/>
    <property type="evidence" value="ECO:0007669"/>
    <property type="project" value="TreeGrafter"/>
</dbReference>
<dbReference type="Proteomes" id="UP001153069">
    <property type="component" value="Unassembled WGS sequence"/>
</dbReference>
<gene>
    <name evidence="6" type="ORF">SEMRO_310_G114100.1</name>
</gene>
<keyword evidence="5" id="KW-0472">Membrane</keyword>
<dbReference type="SUPFAM" id="SSF56059">
    <property type="entry name" value="Glutathione synthetase ATP-binding domain-like"/>
    <property type="match status" value="1"/>
</dbReference>
<dbReference type="GO" id="GO:0005524">
    <property type="term" value="F:ATP binding"/>
    <property type="evidence" value="ECO:0007669"/>
    <property type="project" value="UniProtKB-KW"/>
</dbReference>
<dbReference type="GO" id="GO:0036064">
    <property type="term" value="C:ciliary basal body"/>
    <property type="evidence" value="ECO:0007669"/>
    <property type="project" value="TreeGrafter"/>
</dbReference>